<dbReference type="PROSITE" id="PS51645">
    <property type="entry name" value="PHR_CRY_ALPHA_BETA"/>
    <property type="match status" value="1"/>
</dbReference>
<dbReference type="SUPFAM" id="SSF52425">
    <property type="entry name" value="Cryptochrome/photolyase, N-terminal domain"/>
    <property type="match status" value="1"/>
</dbReference>
<evidence type="ECO:0000256" key="3">
    <source>
        <dbReference type="ARBA" id="ARBA00022630"/>
    </source>
</evidence>
<evidence type="ECO:0000256" key="7">
    <source>
        <dbReference type="SAM" id="MobiDB-lite"/>
    </source>
</evidence>
<keyword evidence="3 6" id="KW-0285">Flavoprotein</keyword>
<accession>A0ABT8SJ86</accession>
<dbReference type="InterPro" id="IPR005101">
    <property type="entry name" value="Cryptochr/Photolyase_FAD-bd"/>
</dbReference>
<evidence type="ECO:0000259" key="8">
    <source>
        <dbReference type="PROSITE" id="PS51645"/>
    </source>
</evidence>
<dbReference type="Gene3D" id="1.10.579.10">
    <property type="entry name" value="DNA Cyclobutane Dipyrimidine Photolyase, subunit A, domain 3"/>
    <property type="match status" value="1"/>
</dbReference>
<reference evidence="9" key="1">
    <citation type="submission" date="2023-07" db="EMBL/GenBank/DDBJ databases">
        <title>Brevundimonas soil sp. nov., isolated from the soil of chemical plant.</title>
        <authorList>
            <person name="Wu N."/>
        </authorList>
    </citation>
    <scope>NUCLEOTIDE SEQUENCE</scope>
    <source>
        <strain evidence="9">XZ-24</strain>
    </source>
</reference>
<dbReference type="PROSITE" id="PS00691">
    <property type="entry name" value="DNA_PHOTOLYASES_1_2"/>
    <property type="match status" value="1"/>
</dbReference>
<evidence type="ECO:0000313" key="10">
    <source>
        <dbReference type="Proteomes" id="UP001169063"/>
    </source>
</evidence>
<proteinExistence type="inferred from homology"/>
<dbReference type="GO" id="GO:0003904">
    <property type="term" value="F:deoxyribodipyrimidine photo-lyase activity"/>
    <property type="evidence" value="ECO:0007669"/>
    <property type="project" value="UniProtKB-EC"/>
</dbReference>
<sequence>MASDAAPVLFWFGRDLRLGRNAALSAACAAGPVIPVFILDDEGVDRPLGGASRWWLHHSLAALAKNLEAHGARLILRRGRSCDVLAALAQETGARRVVAHRRYEPDAAAMQAEARRMLARSDAELDIVHETGRVAPEDLLTQQGRPYQVFGAFDRALKAREAPAERIADPTFSPPPSWPASEALSAWGLRPVSPDWASQFGEVWTPGEAGAQARLHRFLDEALQDYPENRDRPDRDGTSGLSPHLRWGEIAPDDVLAAARFRRHLEPGLEAQVAKLETELNWRAFGAYLLFHDPDLGRKAARPAYDKIRWRNDPVGFRAWSRGRTGVPIVDAGMRQLWRTGFMHNRVRMIVASFLVKNLLIDWRRGEAWFWDTLVDADPASNAMNWQWAAGSGVDAAPYFRVFNPVTQGERFDPDGVYVRRWVPELARAPAQAIHAPWTLPSGPPDGYPAPIVDLRETRLRALDAYRQALSA</sequence>
<feature type="compositionally biased region" description="Basic and acidic residues" evidence="7">
    <location>
        <begin position="227"/>
        <end position="237"/>
    </location>
</feature>
<dbReference type="InterPro" id="IPR014729">
    <property type="entry name" value="Rossmann-like_a/b/a_fold"/>
</dbReference>
<dbReference type="PANTHER" id="PTHR11455">
    <property type="entry name" value="CRYPTOCHROME"/>
    <property type="match status" value="1"/>
</dbReference>
<evidence type="ECO:0000313" key="9">
    <source>
        <dbReference type="EMBL" id="MDO1558640.1"/>
    </source>
</evidence>
<dbReference type="PANTHER" id="PTHR11455:SF9">
    <property type="entry name" value="CRYPTOCHROME CIRCADIAN CLOCK 5 ISOFORM X1"/>
    <property type="match status" value="1"/>
</dbReference>
<name>A0ABT8SJ86_9CAUL</name>
<dbReference type="InterPro" id="IPR006050">
    <property type="entry name" value="DNA_photolyase_N"/>
</dbReference>
<dbReference type="EMBL" id="JAUKTR010000001">
    <property type="protein sequence ID" value="MDO1558640.1"/>
    <property type="molecule type" value="Genomic_DNA"/>
</dbReference>
<dbReference type="SUPFAM" id="SSF48173">
    <property type="entry name" value="Cryptochrome/photolyase FAD-binding domain"/>
    <property type="match status" value="1"/>
</dbReference>
<protein>
    <submittedName>
        <fullName evidence="9">Deoxyribodipyrimidine photo-lyase</fullName>
        <ecNumber evidence="9">4.1.99.3</ecNumber>
    </submittedName>
</protein>
<gene>
    <name evidence="9" type="ORF">Q0812_04255</name>
</gene>
<dbReference type="RefSeq" id="WP_302109045.1">
    <property type="nucleotide sequence ID" value="NZ_JAUKTR010000001.1"/>
</dbReference>
<evidence type="ECO:0000256" key="6">
    <source>
        <dbReference type="RuleBase" id="RU004182"/>
    </source>
</evidence>
<comment type="caution">
    <text evidence="9">The sequence shown here is derived from an EMBL/GenBank/DDBJ whole genome shotgun (WGS) entry which is preliminary data.</text>
</comment>
<dbReference type="Gene3D" id="3.40.50.620">
    <property type="entry name" value="HUPs"/>
    <property type="match status" value="1"/>
</dbReference>
<organism evidence="9 10">
    <name type="scientific">Peiella sedimenti</name>
    <dbReference type="NCBI Taxonomy" id="3061083"/>
    <lineage>
        <taxon>Bacteria</taxon>
        <taxon>Pseudomonadati</taxon>
        <taxon>Pseudomonadota</taxon>
        <taxon>Alphaproteobacteria</taxon>
        <taxon>Caulobacterales</taxon>
        <taxon>Caulobacteraceae</taxon>
        <taxon>Peiella</taxon>
    </lineage>
</organism>
<comment type="cofactor">
    <cofactor evidence="2">
        <name>FAD</name>
        <dbReference type="ChEBI" id="CHEBI:57692"/>
    </cofactor>
</comment>
<dbReference type="Proteomes" id="UP001169063">
    <property type="component" value="Unassembled WGS sequence"/>
</dbReference>
<dbReference type="InterPro" id="IPR036134">
    <property type="entry name" value="Crypto/Photolyase_FAD-like_sf"/>
</dbReference>
<dbReference type="Pfam" id="PF03441">
    <property type="entry name" value="FAD_binding_7"/>
    <property type="match status" value="1"/>
</dbReference>
<dbReference type="InterPro" id="IPR018394">
    <property type="entry name" value="DNA_photolyase_1_CS_C"/>
</dbReference>
<dbReference type="InterPro" id="IPR036155">
    <property type="entry name" value="Crypto/Photolyase_N_sf"/>
</dbReference>
<evidence type="ECO:0000256" key="1">
    <source>
        <dbReference type="ARBA" id="ARBA00001932"/>
    </source>
</evidence>
<dbReference type="PRINTS" id="PR00147">
    <property type="entry name" value="DNAPHOTLYASE"/>
</dbReference>
<dbReference type="Gene3D" id="1.25.40.80">
    <property type="match status" value="1"/>
</dbReference>
<evidence type="ECO:0000256" key="4">
    <source>
        <dbReference type="ARBA" id="ARBA00022827"/>
    </source>
</evidence>
<keyword evidence="9" id="KW-0456">Lyase</keyword>
<comment type="similarity">
    <text evidence="6">Belongs to the DNA photolyase family.</text>
</comment>
<keyword evidence="4 6" id="KW-0274">FAD</keyword>
<dbReference type="InterPro" id="IPR002081">
    <property type="entry name" value="Cryptochrome/DNA_photolyase_1"/>
</dbReference>
<dbReference type="PROSITE" id="PS00394">
    <property type="entry name" value="DNA_PHOTOLYASES_1_1"/>
    <property type="match status" value="1"/>
</dbReference>
<dbReference type="EC" id="4.1.99.3" evidence="9"/>
<keyword evidence="10" id="KW-1185">Reference proteome</keyword>
<evidence type="ECO:0000256" key="2">
    <source>
        <dbReference type="ARBA" id="ARBA00001974"/>
    </source>
</evidence>
<feature type="domain" description="Photolyase/cryptochrome alpha/beta" evidence="8">
    <location>
        <begin position="6"/>
        <end position="133"/>
    </location>
</feature>
<dbReference type="Pfam" id="PF00875">
    <property type="entry name" value="DNA_photolyase"/>
    <property type="match status" value="1"/>
</dbReference>
<evidence type="ECO:0000256" key="5">
    <source>
        <dbReference type="ARBA" id="ARBA00022991"/>
    </source>
</evidence>
<keyword evidence="5 6" id="KW-0157">Chromophore</keyword>
<feature type="region of interest" description="Disordered" evidence="7">
    <location>
        <begin position="225"/>
        <end position="244"/>
    </location>
</feature>
<comment type="cofactor">
    <cofactor evidence="1">
        <name>(6R)-5,10-methylene-5,6,7,8-tetrahydrofolate</name>
        <dbReference type="ChEBI" id="CHEBI:15636"/>
    </cofactor>
</comment>